<feature type="domain" description="Ig-like" evidence="22">
    <location>
        <begin position="111"/>
        <end position="196"/>
    </location>
</feature>
<dbReference type="SMART" id="SM00409">
    <property type="entry name" value="IG"/>
    <property type="match status" value="3"/>
</dbReference>
<name>A0A4D9E1B8_9SAUR</name>
<evidence type="ECO:0000256" key="12">
    <source>
        <dbReference type="ARBA" id="ARBA00023027"/>
    </source>
</evidence>
<dbReference type="Pfam" id="PF01582">
    <property type="entry name" value="TIR"/>
    <property type="match status" value="1"/>
</dbReference>
<dbReference type="SMART" id="SM00255">
    <property type="entry name" value="TIR"/>
    <property type="match status" value="1"/>
</dbReference>
<comment type="similarity">
    <text evidence="4">Belongs to the interleukin-1 receptor family.</text>
</comment>
<dbReference type="InterPro" id="IPR035897">
    <property type="entry name" value="Toll_tir_struct_dom_sf"/>
</dbReference>
<evidence type="ECO:0000256" key="9">
    <source>
        <dbReference type="ARBA" id="ARBA00022737"/>
    </source>
</evidence>
<dbReference type="InterPro" id="IPR013783">
    <property type="entry name" value="Ig-like_fold"/>
</dbReference>
<dbReference type="InterPro" id="IPR015621">
    <property type="entry name" value="IL-1_rcpt_fam"/>
</dbReference>
<dbReference type="InterPro" id="IPR041416">
    <property type="entry name" value="IL-1RAcP-like_ig"/>
</dbReference>
<evidence type="ECO:0000256" key="7">
    <source>
        <dbReference type="ARBA" id="ARBA00022692"/>
    </source>
</evidence>
<keyword evidence="5" id="KW-1003">Cell membrane</keyword>
<dbReference type="GO" id="GO:0006954">
    <property type="term" value="P:inflammatory response"/>
    <property type="evidence" value="ECO:0007669"/>
    <property type="project" value="UniProtKB-KW"/>
</dbReference>
<accession>A0A4D9E1B8</accession>
<evidence type="ECO:0000256" key="14">
    <source>
        <dbReference type="ARBA" id="ARBA00023157"/>
    </source>
</evidence>
<dbReference type="FunFam" id="3.40.50.10140:FF:000002">
    <property type="entry name" value="Interleukin 1 receptor accessory protein"/>
    <property type="match status" value="1"/>
</dbReference>
<keyword evidence="16" id="KW-0325">Glycoprotein</keyword>
<dbReference type="Gene3D" id="2.60.40.10">
    <property type="entry name" value="Immunoglobulins"/>
    <property type="match status" value="3"/>
</dbReference>
<dbReference type="SUPFAM" id="SSF52200">
    <property type="entry name" value="Toll/Interleukin receptor TIR domain"/>
    <property type="match status" value="1"/>
</dbReference>
<evidence type="ECO:0000256" key="11">
    <source>
        <dbReference type="ARBA" id="ARBA00022989"/>
    </source>
</evidence>
<feature type="signal peptide" evidence="20">
    <location>
        <begin position="1"/>
        <end position="19"/>
    </location>
</feature>
<evidence type="ECO:0000256" key="15">
    <source>
        <dbReference type="ARBA" id="ARBA00023170"/>
    </source>
</evidence>
<evidence type="ECO:0000256" key="20">
    <source>
        <dbReference type="SAM" id="SignalP"/>
    </source>
</evidence>
<evidence type="ECO:0000259" key="22">
    <source>
        <dbReference type="PROSITE" id="PS50835"/>
    </source>
</evidence>
<evidence type="ECO:0000313" key="23">
    <source>
        <dbReference type="EMBL" id="TFK04471.1"/>
    </source>
</evidence>
<evidence type="ECO:0000256" key="2">
    <source>
        <dbReference type="ARBA" id="ARBA00004479"/>
    </source>
</evidence>
<dbReference type="FunFam" id="2.60.40.10:FF:000188">
    <property type="entry name" value="Interleukin-1 receptor accessory protein-like 1"/>
    <property type="match status" value="1"/>
</dbReference>
<dbReference type="Pfam" id="PF18452">
    <property type="entry name" value="Ig_6"/>
    <property type="match status" value="1"/>
</dbReference>
<keyword evidence="7 19" id="KW-0812">Transmembrane</keyword>
<evidence type="ECO:0000256" key="4">
    <source>
        <dbReference type="ARBA" id="ARBA00009752"/>
    </source>
</evidence>
<dbReference type="PRINTS" id="PR01537">
    <property type="entry name" value="INTRLKN1R1F"/>
</dbReference>
<keyword evidence="8 20" id="KW-0732">Signal</keyword>
<evidence type="ECO:0000256" key="17">
    <source>
        <dbReference type="ARBA" id="ARBA00023198"/>
    </source>
</evidence>
<feature type="domain" description="Ig-like" evidence="22">
    <location>
        <begin position="13"/>
        <end position="98"/>
    </location>
</feature>
<dbReference type="GO" id="GO:0004908">
    <property type="term" value="F:interleukin-1 receptor activity"/>
    <property type="evidence" value="ECO:0007669"/>
    <property type="project" value="InterPro"/>
</dbReference>
<dbReference type="PROSITE" id="PS50104">
    <property type="entry name" value="TIR"/>
    <property type="match status" value="1"/>
</dbReference>
<dbReference type="PANTHER" id="PTHR11890">
    <property type="entry name" value="INTERLEUKIN-1 RECEPTOR FAMILY MEMBER"/>
    <property type="match status" value="1"/>
</dbReference>
<evidence type="ECO:0000313" key="24">
    <source>
        <dbReference type="Proteomes" id="UP000297703"/>
    </source>
</evidence>
<dbReference type="STRING" id="55544.A0A4D9E1B8"/>
<proteinExistence type="inferred from homology"/>
<keyword evidence="13 19" id="KW-0472">Membrane</keyword>
<dbReference type="OrthoDB" id="6132459at2759"/>
<dbReference type="Proteomes" id="UP000297703">
    <property type="component" value="Unassembled WGS sequence"/>
</dbReference>
<feature type="domain" description="TIR" evidence="21">
    <location>
        <begin position="374"/>
        <end position="526"/>
    </location>
</feature>
<keyword evidence="12" id="KW-0520">NAD</keyword>
<dbReference type="InterPro" id="IPR003599">
    <property type="entry name" value="Ig_sub"/>
</dbReference>
<keyword evidence="23" id="KW-0645">Protease</keyword>
<keyword evidence="17" id="KW-0395">Inflammatory response</keyword>
<dbReference type="PRINTS" id="PR01536">
    <property type="entry name" value="INTRLKN1R12F"/>
</dbReference>
<keyword evidence="14" id="KW-1015">Disulfide bond</keyword>
<keyword evidence="24" id="KW-1185">Reference proteome</keyword>
<dbReference type="Gene3D" id="3.40.50.10140">
    <property type="entry name" value="Toll/interleukin-1 receptor homology (TIR) domain"/>
    <property type="match status" value="1"/>
</dbReference>
<dbReference type="SUPFAM" id="SSF48726">
    <property type="entry name" value="Immunoglobulin"/>
    <property type="match status" value="3"/>
</dbReference>
<keyword evidence="15" id="KW-0675">Receptor</keyword>
<dbReference type="SMART" id="SM00408">
    <property type="entry name" value="IGc2"/>
    <property type="match status" value="2"/>
</dbReference>
<evidence type="ECO:0000256" key="1">
    <source>
        <dbReference type="ARBA" id="ARBA00004236"/>
    </source>
</evidence>
<feature type="domain" description="Ig-like" evidence="22">
    <location>
        <begin position="211"/>
        <end position="313"/>
    </location>
</feature>
<keyword evidence="11 19" id="KW-1133">Transmembrane helix</keyword>
<evidence type="ECO:0000259" key="21">
    <source>
        <dbReference type="PROSITE" id="PS50104"/>
    </source>
</evidence>
<evidence type="ECO:0000256" key="6">
    <source>
        <dbReference type="ARBA" id="ARBA00022525"/>
    </source>
</evidence>
<evidence type="ECO:0000256" key="13">
    <source>
        <dbReference type="ARBA" id="ARBA00023136"/>
    </source>
</evidence>
<dbReference type="FunFam" id="2.60.40.10:FF:000284">
    <property type="entry name" value="interleukin-1 receptor accessory protein-like 1"/>
    <property type="match status" value="1"/>
</dbReference>
<evidence type="ECO:0000256" key="18">
    <source>
        <dbReference type="ARBA" id="ARBA00023319"/>
    </source>
</evidence>
<dbReference type="InterPro" id="IPR004074">
    <property type="entry name" value="IL-1_rcpt_I/II-typ"/>
</dbReference>
<evidence type="ECO:0000256" key="5">
    <source>
        <dbReference type="ARBA" id="ARBA00022475"/>
    </source>
</evidence>
<evidence type="ECO:0000256" key="19">
    <source>
        <dbReference type="SAM" id="Phobius"/>
    </source>
</evidence>
<comment type="subcellular location">
    <subcellularLocation>
        <location evidence="1">Cell membrane</location>
    </subcellularLocation>
    <subcellularLocation>
        <location evidence="2">Membrane</location>
        <topology evidence="2">Single-pass type I membrane protein</topology>
    </subcellularLocation>
    <subcellularLocation>
        <location evidence="3">Secreted</location>
    </subcellularLocation>
</comment>
<dbReference type="GO" id="GO:0002113">
    <property type="term" value="F:interleukin-33 binding"/>
    <property type="evidence" value="ECO:0007669"/>
    <property type="project" value="TreeGrafter"/>
</dbReference>
<dbReference type="InterPro" id="IPR036179">
    <property type="entry name" value="Ig-like_dom_sf"/>
</dbReference>
<dbReference type="AlphaFoldDB" id="A0A4D9E1B8"/>
<evidence type="ECO:0000256" key="10">
    <source>
        <dbReference type="ARBA" id="ARBA00022801"/>
    </source>
</evidence>
<feature type="transmembrane region" description="Helical" evidence="19">
    <location>
        <begin position="330"/>
        <end position="349"/>
    </location>
</feature>
<keyword evidence="18" id="KW-0393">Immunoglobulin domain</keyword>
<dbReference type="InterPro" id="IPR007110">
    <property type="entry name" value="Ig-like_dom"/>
</dbReference>
<dbReference type="GO" id="GO:0005576">
    <property type="term" value="C:extracellular region"/>
    <property type="evidence" value="ECO:0007669"/>
    <property type="project" value="UniProtKB-SubCell"/>
</dbReference>
<keyword evidence="9" id="KW-0677">Repeat</keyword>
<keyword evidence="10" id="KW-0378">Hydrolase</keyword>
<dbReference type="InterPro" id="IPR000157">
    <property type="entry name" value="TIR_dom"/>
</dbReference>
<dbReference type="PROSITE" id="PS50835">
    <property type="entry name" value="IG_LIKE"/>
    <property type="match status" value="3"/>
</dbReference>
<dbReference type="GO" id="GO:0005886">
    <property type="term" value="C:plasma membrane"/>
    <property type="evidence" value="ECO:0007669"/>
    <property type="project" value="UniProtKB-SubCell"/>
</dbReference>
<reference evidence="23 24" key="1">
    <citation type="submission" date="2019-04" db="EMBL/GenBank/DDBJ databases">
        <title>Draft genome of the big-headed turtle Platysternon megacephalum.</title>
        <authorList>
            <person name="Gong S."/>
        </authorList>
    </citation>
    <scope>NUCLEOTIDE SEQUENCE [LARGE SCALE GENOMIC DNA]</scope>
    <source>
        <strain evidence="23">DO16091913</strain>
        <tissue evidence="23">Muscle</tissue>
    </source>
</reference>
<sequence length="539" mass="62185">MGLVQLILLSTFLSVSVTSESFHAMEDEALVVKCPQDCQNRTVKWYHTQTNQLIPAEEGGRIHSSGQFLWFLPTSKNDSGNYTCVTRYSNYTKQSTVSVMVYPHKQGICFPSWIRYPNDTGTSTSGRIVCPTIDNYESATIVKWYKDCKPLQGPREKYSMGEKYLYIKQPQKTDEGHYTCHFTYTHSGNVYNVSATRPFIVKEEVSSPIPPQIQYPTDNAVIQVELGSPVNISCGALLGIGKQNIAVVTWEVNGIKAEYLNTSRFHEHRQFCMRRNREYYGESILTIEEVKEEDLLSNFTCTALNEIEHVRLTVTLQLKVPCKGDNHSTYTTIGILVLLVIIALLLILYQFFRIDIVLLCQGIFKPYKTQDDGKIYDAYVIYPKNRTNEANFVEYFVHQILPDVLENKHRYKLCIYGRDILPGEDAANALEMRIQKSRRLIIILTPQLIQCEEFGYEHQIALYSALIQNNIKVILLEMETIGNYEGMQESLRYIIKQQDTIKWKEKHKECPHASNSKFWKLVRYHMPLRHKPSQLSHAV</sequence>
<dbReference type="InterPro" id="IPR003598">
    <property type="entry name" value="Ig_sub2"/>
</dbReference>
<dbReference type="GO" id="GO:0006508">
    <property type="term" value="P:proteolysis"/>
    <property type="evidence" value="ECO:0007669"/>
    <property type="project" value="UniProtKB-KW"/>
</dbReference>
<protein>
    <submittedName>
        <fullName evidence="23">Apoptotic protease-activating factor 1</fullName>
    </submittedName>
</protein>
<gene>
    <name evidence="23" type="ORF">DR999_PMT13022</name>
</gene>
<keyword evidence="6" id="KW-0964">Secreted</keyword>
<dbReference type="PANTHER" id="PTHR11890:SF7">
    <property type="entry name" value="INTERLEUKIN-1 RECEPTOR-LIKE 1"/>
    <property type="match status" value="1"/>
</dbReference>
<organism evidence="23 24">
    <name type="scientific">Platysternon megacephalum</name>
    <name type="common">big-headed turtle</name>
    <dbReference type="NCBI Taxonomy" id="55544"/>
    <lineage>
        <taxon>Eukaryota</taxon>
        <taxon>Metazoa</taxon>
        <taxon>Chordata</taxon>
        <taxon>Craniata</taxon>
        <taxon>Vertebrata</taxon>
        <taxon>Euteleostomi</taxon>
        <taxon>Archelosauria</taxon>
        <taxon>Testudinata</taxon>
        <taxon>Testudines</taxon>
        <taxon>Cryptodira</taxon>
        <taxon>Durocryptodira</taxon>
        <taxon>Testudinoidea</taxon>
        <taxon>Platysternidae</taxon>
        <taxon>Platysternon</taxon>
    </lineage>
</organism>
<feature type="chain" id="PRO_5020033931" evidence="20">
    <location>
        <begin position="20"/>
        <end position="539"/>
    </location>
</feature>
<dbReference type="GO" id="GO:0008233">
    <property type="term" value="F:peptidase activity"/>
    <property type="evidence" value="ECO:0007669"/>
    <property type="project" value="UniProtKB-KW"/>
</dbReference>
<evidence type="ECO:0000256" key="16">
    <source>
        <dbReference type="ARBA" id="ARBA00023180"/>
    </source>
</evidence>
<dbReference type="EMBL" id="QXTE01000137">
    <property type="protein sequence ID" value="TFK04471.1"/>
    <property type="molecule type" value="Genomic_DNA"/>
</dbReference>
<comment type="caution">
    <text evidence="23">The sequence shown here is derived from an EMBL/GenBank/DDBJ whole genome shotgun (WGS) entry which is preliminary data.</text>
</comment>
<evidence type="ECO:0000256" key="8">
    <source>
        <dbReference type="ARBA" id="ARBA00022729"/>
    </source>
</evidence>
<reference evidence="23 24" key="2">
    <citation type="submission" date="2019-04" db="EMBL/GenBank/DDBJ databases">
        <title>The genome sequence of big-headed turtle.</title>
        <authorList>
            <person name="Gong S."/>
        </authorList>
    </citation>
    <scope>NUCLEOTIDE SEQUENCE [LARGE SCALE GENOMIC DNA]</scope>
    <source>
        <strain evidence="23">DO16091913</strain>
        <tissue evidence="23">Muscle</tissue>
    </source>
</reference>
<evidence type="ECO:0000256" key="3">
    <source>
        <dbReference type="ARBA" id="ARBA00004613"/>
    </source>
</evidence>